<dbReference type="InterPro" id="IPR018483">
    <property type="entry name" value="Carb_kinase_FGGY_CS"/>
</dbReference>
<proteinExistence type="inferred from homology"/>
<dbReference type="InterPro" id="IPR006000">
    <property type="entry name" value="Xylulokinase"/>
</dbReference>
<organism evidence="13 14">
    <name type="scientific">Ureibacillus massiliensis 4400831 = CIP 108448 = CCUG 49529</name>
    <dbReference type="NCBI Taxonomy" id="1211035"/>
    <lineage>
        <taxon>Bacteria</taxon>
        <taxon>Bacillati</taxon>
        <taxon>Bacillota</taxon>
        <taxon>Bacilli</taxon>
        <taxon>Bacillales</taxon>
        <taxon>Caryophanaceae</taxon>
        <taxon>Ureibacillus</taxon>
    </lineage>
</organism>
<comment type="caution">
    <text evidence="13">The sequence shown here is derived from an EMBL/GenBank/DDBJ whole genome shotgun (WGS) entry which is preliminary data.</text>
</comment>
<sequence length="498" mass="54138">MKYVIGIDLGTSAVKTCLMNEQGQIIDEASCAYKLYQEKPGFSEQKPQDWIDGVMSTIQEIVGRYTGEVADIIGISYSGQMHGLVLLDEAGEVLRPAILWNDTRTTAQCEEIVAKVGKERLLAITKNPALEGFTLPKILWVKEHEPETYAKAKHFVLPKDYVRYVMTGELHMERSDAAGTLLLDIERNDWSTEVAEAVGIDRALCPPLIDATTEVGTLTEAFARATGLSSTTKVYGGGADNACGAVGSGIVTGGKSMVSIGTSGVLLSFEQTPDKNFGGKVHYFHHAVTDAYYTMGVTLSAGHSLKWFKETFAKESSFDELLASTEDIAAGSNGLLFTPYLVGERTPYADSVIRGSFIGIDTAHTHAHFAKAVLEGITFSLRDTLEIFRSSGKDIRDIISIGGGAKNPQWLQMQADIFNANIYQLQNEQGPSIGACMIALVGSGIVASFEEAVEKCVAIGEVFEPIAENVEVYNEIYNVYTQIYAQTKSLNEALQAFR</sequence>
<keyword evidence="6 8" id="KW-0067">ATP-binding</keyword>
<evidence type="ECO:0000259" key="12">
    <source>
        <dbReference type="Pfam" id="PF02782"/>
    </source>
</evidence>
<evidence type="ECO:0000259" key="11">
    <source>
        <dbReference type="Pfam" id="PF00370"/>
    </source>
</evidence>
<dbReference type="PROSITE" id="PS00445">
    <property type="entry name" value="FGGY_KINASES_2"/>
    <property type="match status" value="1"/>
</dbReference>
<dbReference type="CDD" id="cd07808">
    <property type="entry name" value="ASKHA_NBD_FGGY_EcXK-like"/>
    <property type="match status" value="1"/>
</dbReference>
<dbReference type="Proteomes" id="UP000030595">
    <property type="component" value="Unassembled WGS sequence"/>
</dbReference>
<dbReference type="SUPFAM" id="SSF53067">
    <property type="entry name" value="Actin-like ATPase domain"/>
    <property type="match status" value="2"/>
</dbReference>
<dbReference type="Pfam" id="PF02782">
    <property type="entry name" value="FGGY_C"/>
    <property type="match status" value="1"/>
</dbReference>
<feature type="domain" description="Carbohydrate kinase FGGY N-terminal" evidence="11">
    <location>
        <begin position="3"/>
        <end position="247"/>
    </location>
</feature>
<dbReference type="EMBL" id="JPVQ01000047">
    <property type="protein sequence ID" value="KGR89411.1"/>
    <property type="molecule type" value="Genomic_DNA"/>
</dbReference>
<evidence type="ECO:0000256" key="9">
    <source>
        <dbReference type="RuleBase" id="RU003733"/>
    </source>
</evidence>
<evidence type="ECO:0000313" key="14">
    <source>
        <dbReference type="Proteomes" id="UP000030595"/>
    </source>
</evidence>
<comment type="catalytic activity">
    <reaction evidence="8 10">
        <text>D-xylulose + ATP = D-xylulose 5-phosphate + ADP + H(+)</text>
        <dbReference type="Rhea" id="RHEA:10964"/>
        <dbReference type="ChEBI" id="CHEBI:15378"/>
        <dbReference type="ChEBI" id="CHEBI:17140"/>
        <dbReference type="ChEBI" id="CHEBI:30616"/>
        <dbReference type="ChEBI" id="CHEBI:57737"/>
        <dbReference type="ChEBI" id="CHEBI:456216"/>
        <dbReference type="EC" id="2.7.1.17"/>
    </reaction>
</comment>
<evidence type="ECO:0000256" key="1">
    <source>
        <dbReference type="ARBA" id="ARBA00009156"/>
    </source>
</evidence>
<comment type="similarity">
    <text evidence="1 8 9">Belongs to the FGGY kinase family.</text>
</comment>
<dbReference type="OrthoDB" id="9805576at2"/>
<dbReference type="PANTHER" id="PTHR43095">
    <property type="entry name" value="SUGAR KINASE"/>
    <property type="match status" value="1"/>
</dbReference>
<dbReference type="InterPro" id="IPR018484">
    <property type="entry name" value="FGGY_N"/>
</dbReference>
<keyword evidence="3 8" id="KW-0808">Transferase</keyword>
<dbReference type="GO" id="GO:0042732">
    <property type="term" value="P:D-xylose metabolic process"/>
    <property type="evidence" value="ECO:0007669"/>
    <property type="project" value="UniProtKB-KW"/>
</dbReference>
<dbReference type="Pfam" id="PF00370">
    <property type="entry name" value="FGGY_N"/>
    <property type="match status" value="1"/>
</dbReference>
<comment type="function">
    <text evidence="8">Catalyzes the phosphorylation of D-xylulose to D-xylulose 5-phosphate.</text>
</comment>
<dbReference type="GO" id="GO:0004856">
    <property type="term" value="F:D-xylulokinase activity"/>
    <property type="evidence" value="ECO:0007669"/>
    <property type="project" value="UniProtKB-UniRule"/>
</dbReference>
<accession>A0A0A3IXI4</accession>
<dbReference type="Gene3D" id="3.30.420.40">
    <property type="match status" value="2"/>
</dbReference>
<evidence type="ECO:0000256" key="7">
    <source>
        <dbReference type="ARBA" id="ARBA00023277"/>
    </source>
</evidence>
<feature type="domain" description="Carbohydrate kinase FGGY C-terminal" evidence="12">
    <location>
        <begin position="257"/>
        <end position="441"/>
    </location>
</feature>
<dbReference type="AlphaFoldDB" id="A0A0A3IXI4"/>
<keyword evidence="2 8" id="KW-0859">Xylose metabolism</keyword>
<feature type="binding site" evidence="8">
    <location>
        <begin position="81"/>
        <end position="82"/>
    </location>
    <ligand>
        <name>substrate</name>
    </ligand>
</feature>
<dbReference type="NCBIfam" id="TIGR01312">
    <property type="entry name" value="XylB"/>
    <property type="match status" value="1"/>
</dbReference>
<feature type="active site" description="Proton acceptor" evidence="8">
    <location>
        <position position="240"/>
    </location>
</feature>
<dbReference type="RefSeq" id="WP_036179289.1">
    <property type="nucleotide sequence ID" value="NZ_AVCZ01000047.1"/>
</dbReference>
<dbReference type="PROSITE" id="PS00933">
    <property type="entry name" value="FGGY_KINASES_1"/>
    <property type="match status" value="1"/>
</dbReference>
<reference evidence="13 14" key="1">
    <citation type="submission" date="2014-02" db="EMBL/GenBank/DDBJ databases">
        <title>Draft genome sequence of Lysinibacillus massiliensis CCUG 49529.</title>
        <authorList>
            <person name="Zhang F."/>
            <person name="Wang G."/>
            <person name="Zhang L."/>
        </authorList>
    </citation>
    <scope>NUCLEOTIDE SEQUENCE [LARGE SCALE GENOMIC DNA]</scope>
    <source>
        <strain evidence="13 14">CCUG 49529</strain>
    </source>
</reference>
<keyword evidence="5 8" id="KW-0418">Kinase</keyword>
<evidence type="ECO:0000256" key="3">
    <source>
        <dbReference type="ARBA" id="ARBA00022679"/>
    </source>
</evidence>
<dbReference type="PANTHER" id="PTHR43095:SF5">
    <property type="entry name" value="XYLULOSE KINASE"/>
    <property type="match status" value="1"/>
</dbReference>
<dbReference type="EC" id="2.7.1.17" evidence="8 10"/>
<keyword evidence="4 8" id="KW-0547">Nucleotide-binding</keyword>
<evidence type="ECO:0000256" key="5">
    <source>
        <dbReference type="ARBA" id="ARBA00022777"/>
    </source>
</evidence>
<evidence type="ECO:0000256" key="8">
    <source>
        <dbReference type="HAMAP-Rule" id="MF_02220"/>
    </source>
</evidence>
<feature type="site" description="Important for activity" evidence="8">
    <location>
        <position position="8"/>
    </location>
</feature>
<keyword evidence="7 8" id="KW-0119">Carbohydrate metabolism</keyword>
<evidence type="ECO:0000313" key="13">
    <source>
        <dbReference type="EMBL" id="KGR89411.1"/>
    </source>
</evidence>
<dbReference type="InterPro" id="IPR050406">
    <property type="entry name" value="FGGY_Carb_Kinase"/>
</dbReference>
<dbReference type="GO" id="GO:0005524">
    <property type="term" value="F:ATP binding"/>
    <property type="evidence" value="ECO:0007669"/>
    <property type="project" value="UniProtKB-UniRule"/>
</dbReference>
<dbReference type="GO" id="GO:0005998">
    <property type="term" value="P:xylulose catabolic process"/>
    <property type="evidence" value="ECO:0007669"/>
    <property type="project" value="UniProtKB-UniRule"/>
</dbReference>
<protein>
    <recommendedName>
        <fullName evidence="8 10">Xylulose kinase</fullName>
        <shortName evidence="8 10">Xylulokinase</shortName>
        <ecNumber evidence="8 10">2.7.1.17</ecNumber>
    </recommendedName>
</protein>
<dbReference type="HAMAP" id="MF_02220">
    <property type="entry name" value="XylB"/>
    <property type="match status" value="1"/>
</dbReference>
<name>A0A0A3IXI4_9BACL</name>
<dbReference type="eggNOG" id="COG1070">
    <property type="taxonomic scope" value="Bacteria"/>
</dbReference>
<evidence type="ECO:0000256" key="2">
    <source>
        <dbReference type="ARBA" id="ARBA00022629"/>
    </source>
</evidence>
<dbReference type="InterPro" id="IPR043129">
    <property type="entry name" value="ATPase_NBD"/>
</dbReference>
<dbReference type="InterPro" id="IPR018485">
    <property type="entry name" value="FGGY_C"/>
</dbReference>
<evidence type="ECO:0000256" key="6">
    <source>
        <dbReference type="ARBA" id="ARBA00022840"/>
    </source>
</evidence>
<dbReference type="PIRSF" id="PIRSF000538">
    <property type="entry name" value="GlpK"/>
    <property type="match status" value="1"/>
</dbReference>
<keyword evidence="14" id="KW-1185">Reference proteome</keyword>
<evidence type="ECO:0000256" key="10">
    <source>
        <dbReference type="RuleBase" id="RU364073"/>
    </source>
</evidence>
<gene>
    <name evidence="8 10" type="primary">xylB</name>
    <name evidence="13" type="ORF">CD30_17025</name>
</gene>
<dbReference type="InterPro" id="IPR000577">
    <property type="entry name" value="Carb_kinase_FGGY"/>
</dbReference>
<evidence type="ECO:0000256" key="4">
    <source>
        <dbReference type="ARBA" id="ARBA00022741"/>
    </source>
</evidence>